<accession>A0A1C5GDX1</accession>
<keyword evidence="2" id="KW-1185">Reference proteome</keyword>
<name>A0A1C5GDX1_MICEH</name>
<gene>
    <name evidence="1" type="ORF">GA0070610_4349</name>
</gene>
<evidence type="ECO:0000313" key="1">
    <source>
        <dbReference type="EMBL" id="SCG18023.1"/>
    </source>
</evidence>
<reference evidence="1 2" key="1">
    <citation type="submission" date="2016-06" db="EMBL/GenBank/DDBJ databases">
        <authorList>
            <person name="Kjaerup R.B."/>
            <person name="Dalgaard T.S."/>
            <person name="Juul-Madsen H.R."/>
        </authorList>
    </citation>
    <scope>NUCLEOTIDE SEQUENCE [LARGE SCALE GENOMIC DNA]</scope>
    <source>
        <strain evidence="1 2">DSM 43913</strain>
    </source>
</reference>
<dbReference type="InterPro" id="IPR029058">
    <property type="entry name" value="AB_hydrolase_fold"/>
</dbReference>
<dbReference type="GeneID" id="95804059"/>
<protein>
    <recommendedName>
        <fullName evidence="3">Thioesterase domain-containing protein</fullName>
    </recommendedName>
</protein>
<dbReference type="RefSeq" id="WP_089001688.1">
    <property type="nucleotide sequence ID" value="NZ_JBFAAC010000006.1"/>
</dbReference>
<evidence type="ECO:0008006" key="3">
    <source>
        <dbReference type="Google" id="ProtNLM"/>
    </source>
</evidence>
<dbReference type="Proteomes" id="UP000198251">
    <property type="component" value="Chromosome I"/>
</dbReference>
<sequence length="273" mass="29043">MKKNSWQILRKGGPGGLTLTVDFTSTGRTQACFRDLVPLLSAPGEIWETVAPASGAEDTMSGADYVERWAKGVRRRERTVDTVIGYCVGAVFAAGLASRLAESQDEAPRLVLLDPELPNIVGLYRDFHAAADALRTILSPEEIAAFHADGQAVQEKYGLDDLTLIGPALAGIFRDAIDVAGRRLGLDDDVRGELGGSFASFVGYLRAATEIDPLPVWQTATAITSAHSTQRGQVFGRTIALDVDHDQMLRHPDVAAAVSGLMTGADAGLRIAG</sequence>
<organism evidence="1 2">
    <name type="scientific">Micromonospora echinofusca</name>
    <dbReference type="NCBI Taxonomy" id="47858"/>
    <lineage>
        <taxon>Bacteria</taxon>
        <taxon>Bacillati</taxon>
        <taxon>Actinomycetota</taxon>
        <taxon>Actinomycetes</taxon>
        <taxon>Micromonosporales</taxon>
        <taxon>Micromonosporaceae</taxon>
        <taxon>Micromonospora</taxon>
    </lineage>
</organism>
<dbReference type="EMBL" id="LT607733">
    <property type="protein sequence ID" value="SCG18023.1"/>
    <property type="molecule type" value="Genomic_DNA"/>
</dbReference>
<evidence type="ECO:0000313" key="2">
    <source>
        <dbReference type="Proteomes" id="UP000198251"/>
    </source>
</evidence>
<dbReference type="AlphaFoldDB" id="A0A1C5GDX1"/>
<dbReference type="Gene3D" id="3.40.50.1820">
    <property type="entry name" value="alpha/beta hydrolase"/>
    <property type="match status" value="1"/>
</dbReference>
<dbReference type="SUPFAM" id="SSF53474">
    <property type="entry name" value="alpha/beta-Hydrolases"/>
    <property type="match status" value="1"/>
</dbReference>
<dbReference type="ESTHER" id="9actn-a0a1c5gdx1">
    <property type="family name" value="Dieckmann_Cyclase"/>
</dbReference>
<proteinExistence type="predicted"/>